<organism evidence="2">
    <name type="scientific">marine metagenome</name>
    <dbReference type="NCBI Taxonomy" id="408172"/>
    <lineage>
        <taxon>unclassified sequences</taxon>
        <taxon>metagenomes</taxon>
        <taxon>ecological metagenomes</taxon>
    </lineage>
</organism>
<gene>
    <name evidence="2" type="ORF">METZ01_LOCUS97909</name>
</gene>
<sequence>MERDTSEYGATGFFNDGFEFFLDALNDSDDCASDIAFPNFDPEAPNVDDFQVTVSLNENFKPDDSGDDVFGARQTLERGGDPELNGPDKGGPGGIYRDALDTVPGGDIAAKQYEDLRAAGARNPEILANPNVTYSGYTVEMLIPFGKITGFTPDHSMGFELFWRDVDTDDDEGKGGANISWASWAQSTTVDCGDPETSLFHAGNWGELIFDTPSTSGGQTENTISKGDIIVRHLGNIDIDIDGSVSDWPLDKFEKVAEQPNFPAAQGSDSTDASGDHIVFDRDRIGRFNGTGENAWQANDSDFGSTIYFAYNDKYLYILAVCIDDVYRMERDTSEYGATGFFNDGFEFFLDALNDSDDCASDIAFPNFDPEAPNVDDFQVTVSLNENFKPDDSGDDVFGARQTLERGGDPELNGPDKGGPGGIYRDALDTVPGGDIAAKQYEDLRAAGARNPEILANPNVTYSGYTVEMLIPFGKITGFTPDHSMGFELFWRDVDTDDDEGKGGANISWASWAQSTTVDCGDPKTSLFHTGNWGELIFDTANPLGDVVGAPAGDSISIARTGSQVTLQWNGDLEAAQKVIGPWSAIQATSPLAFSPSEPSQYYRGVQAVIVDQPVMEPLFSDDLESGAPGWTHKAIGEVLEEDAVDPWQLGAPVSEDYGPTKAWSGNNVWGTNLEDYYPDYCNGSLRTPPIDLTGAEAATLYFTEFMDIEVTPEDWEVIDEARINILDASDPDGEPIEEDLRFRSGRVIGWATRRIPLPETALGKKILIEFRFTSDDGPYGDFGDQAGWYIDDIMVLPE</sequence>
<dbReference type="SUPFAM" id="SSF49344">
    <property type="entry name" value="CBD9-like"/>
    <property type="match status" value="1"/>
</dbReference>
<feature type="region of interest" description="Disordered" evidence="1">
    <location>
        <begin position="63"/>
        <end position="95"/>
    </location>
</feature>
<accession>A0A381VXP3</accession>
<evidence type="ECO:0000313" key="2">
    <source>
        <dbReference type="EMBL" id="SVA45055.1"/>
    </source>
</evidence>
<proteinExistence type="predicted"/>
<name>A0A381VXP3_9ZZZZ</name>
<reference evidence="2" key="1">
    <citation type="submission" date="2018-05" db="EMBL/GenBank/DDBJ databases">
        <authorList>
            <person name="Lanie J.A."/>
            <person name="Ng W.-L."/>
            <person name="Kazmierczak K.M."/>
            <person name="Andrzejewski T.M."/>
            <person name="Davidsen T.M."/>
            <person name="Wayne K.J."/>
            <person name="Tettelin H."/>
            <person name="Glass J.I."/>
            <person name="Rusch D."/>
            <person name="Podicherti R."/>
            <person name="Tsui H.-C.T."/>
            <person name="Winkler M.E."/>
        </authorList>
    </citation>
    <scope>NUCLEOTIDE SEQUENCE</scope>
</reference>
<dbReference type="EMBL" id="UINC01010098">
    <property type="protein sequence ID" value="SVA45055.1"/>
    <property type="molecule type" value="Genomic_DNA"/>
</dbReference>
<feature type="region of interest" description="Disordered" evidence="1">
    <location>
        <begin position="402"/>
        <end position="421"/>
    </location>
</feature>
<dbReference type="AlphaFoldDB" id="A0A381VXP3"/>
<dbReference type="Gene3D" id="2.60.40.1190">
    <property type="match status" value="2"/>
</dbReference>
<protein>
    <submittedName>
        <fullName evidence="2">Uncharacterized protein</fullName>
    </submittedName>
</protein>
<evidence type="ECO:0000256" key="1">
    <source>
        <dbReference type="SAM" id="MobiDB-lite"/>
    </source>
</evidence>